<feature type="transmembrane region" description="Helical" evidence="5">
    <location>
        <begin position="152"/>
        <end position="176"/>
    </location>
</feature>
<keyword evidence="8" id="KW-1185">Reference proteome</keyword>
<name>A0ABS2MN33_9FIRM</name>
<comment type="subcellular location">
    <subcellularLocation>
        <location evidence="1">Membrane</location>
        <topology evidence="1">Multi-pass membrane protein</topology>
    </subcellularLocation>
</comment>
<proteinExistence type="predicted"/>
<evidence type="ECO:0000313" key="8">
    <source>
        <dbReference type="Proteomes" id="UP000767854"/>
    </source>
</evidence>
<sequence length="338" mass="38357">MRKLWVTFIKDMKLSFNGLYFYIEIGLAVIFLAIMLFVVPENMETNQKMFLTLDSTLPDAMFEMEDSDHVVFLESRESVVKALEEDRSAIGAAVTMVGESLEFDVILQGYESERMINLMRLGIESMFMDQKMDSVDVVQIEASPERLSDREAILPVYITMNVGMMGLFIIAAYIFLDKEEGVIKAYAVAPVKVWQYLASKMLIMLIMGIITSLIVFVALLGFKVNYLYFIGMIIAFNLFGSSLGLFISSFFDTMVKAMGAMYAVIMIMILPTVAYFMPSFNPFWVKILPSYSMMFMIRDLISNQIVGTKFLLQILAFLGVSAVLFVLANERFKKSLTV</sequence>
<dbReference type="PANTHER" id="PTHR43027">
    <property type="entry name" value="DOXORUBICIN RESISTANCE ABC TRANSPORTER PERMEASE PROTEIN DRRC-RELATED"/>
    <property type="match status" value="1"/>
</dbReference>
<feature type="transmembrane region" description="Helical" evidence="5">
    <location>
        <begin position="259"/>
        <end position="277"/>
    </location>
</feature>
<protein>
    <submittedName>
        <fullName evidence="7">ABC-type Na+ efflux pump permease subunit</fullName>
    </submittedName>
</protein>
<gene>
    <name evidence="7" type="ORF">JOC49_000304</name>
</gene>
<evidence type="ECO:0000256" key="3">
    <source>
        <dbReference type="ARBA" id="ARBA00022989"/>
    </source>
</evidence>
<feature type="transmembrane region" description="Helical" evidence="5">
    <location>
        <begin position="197"/>
        <end position="220"/>
    </location>
</feature>
<evidence type="ECO:0000256" key="5">
    <source>
        <dbReference type="SAM" id="Phobius"/>
    </source>
</evidence>
<keyword evidence="2 5" id="KW-0812">Transmembrane</keyword>
<evidence type="ECO:0000256" key="2">
    <source>
        <dbReference type="ARBA" id="ARBA00022692"/>
    </source>
</evidence>
<evidence type="ECO:0000313" key="7">
    <source>
        <dbReference type="EMBL" id="MBM7560795.1"/>
    </source>
</evidence>
<reference evidence="7 8" key="1">
    <citation type="submission" date="2021-01" db="EMBL/GenBank/DDBJ databases">
        <title>Genomic Encyclopedia of Type Strains, Phase IV (KMG-IV): sequencing the most valuable type-strain genomes for metagenomic binning, comparative biology and taxonomic classification.</title>
        <authorList>
            <person name="Goeker M."/>
        </authorList>
    </citation>
    <scope>NUCLEOTIDE SEQUENCE [LARGE SCALE GENOMIC DNA]</scope>
    <source>
        <strain evidence="7 8">DSM 24436</strain>
    </source>
</reference>
<evidence type="ECO:0000256" key="1">
    <source>
        <dbReference type="ARBA" id="ARBA00004141"/>
    </source>
</evidence>
<keyword evidence="4 5" id="KW-0472">Membrane</keyword>
<feature type="transmembrane region" description="Helical" evidence="5">
    <location>
        <begin position="226"/>
        <end position="247"/>
    </location>
</feature>
<keyword evidence="3 5" id="KW-1133">Transmembrane helix</keyword>
<accession>A0ABS2MN33</accession>
<feature type="transmembrane region" description="Helical" evidence="5">
    <location>
        <begin position="20"/>
        <end position="39"/>
    </location>
</feature>
<evidence type="ECO:0000256" key="4">
    <source>
        <dbReference type="ARBA" id="ARBA00023136"/>
    </source>
</evidence>
<dbReference type="Proteomes" id="UP000767854">
    <property type="component" value="Unassembled WGS sequence"/>
</dbReference>
<dbReference type="Pfam" id="PF12698">
    <property type="entry name" value="ABC2_membrane_3"/>
    <property type="match status" value="1"/>
</dbReference>
<feature type="transmembrane region" description="Helical" evidence="5">
    <location>
        <begin position="310"/>
        <end position="328"/>
    </location>
</feature>
<evidence type="ECO:0000259" key="6">
    <source>
        <dbReference type="Pfam" id="PF12698"/>
    </source>
</evidence>
<feature type="domain" description="ABC-2 type transporter transmembrane" evidence="6">
    <location>
        <begin position="24"/>
        <end position="328"/>
    </location>
</feature>
<organism evidence="7 8">
    <name type="scientific">Fusibacter tunisiensis</name>
    <dbReference type="NCBI Taxonomy" id="1008308"/>
    <lineage>
        <taxon>Bacteria</taxon>
        <taxon>Bacillati</taxon>
        <taxon>Bacillota</taxon>
        <taxon>Clostridia</taxon>
        <taxon>Eubacteriales</taxon>
        <taxon>Eubacteriales Family XII. Incertae Sedis</taxon>
        <taxon>Fusibacter</taxon>
    </lineage>
</organism>
<dbReference type="PANTHER" id="PTHR43027:SF1">
    <property type="entry name" value="DOXORUBICIN RESISTANCE ABC TRANSPORTER PERMEASE PROTEIN DRRC-RELATED"/>
    <property type="match status" value="1"/>
</dbReference>
<dbReference type="InterPro" id="IPR052902">
    <property type="entry name" value="ABC-2_transporter"/>
</dbReference>
<dbReference type="RefSeq" id="WP_204661475.1">
    <property type="nucleotide sequence ID" value="NZ_JAFBDT010000001.1"/>
</dbReference>
<comment type="caution">
    <text evidence="7">The sequence shown here is derived from an EMBL/GenBank/DDBJ whole genome shotgun (WGS) entry which is preliminary data.</text>
</comment>
<dbReference type="EMBL" id="JAFBDT010000001">
    <property type="protein sequence ID" value="MBM7560795.1"/>
    <property type="molecule type" value="Genomic_DNA"/>
</dbReference>
<dbReference type="InterPro" id="IPR013525">
    <property type="entry name" value="ABC2_TM"/>
</dbReference>